<keyword evidence="5" id="KW-1185">Reference proteome</keyword>
<proteinExistence type="predicted"/>
<feature type="domain" description="Hydantoinase A/oxoprolinase" evidence="1">
    <location>
        <begin position="196"/>
        <end position="486"/>
    </location>
</feature>
<organism evidence="4 5">
    <name type="scientific">Piscibacillus halophilus</name>
    <dbReference type="NCBI Taxonomy" id="571933"/>
    <lineage>
        <taxon>Bacteria</taxon>
        <taxon>Bacillati</taxon>
        <taxon>Bacillota</taxon>
        <taxon>Bacilli</taxon>
        <taxon>Bacillales</taxon>
        <taxon>Bacillaceae</taxon>
        <taxon>Piscibacillus</taxon>
    </lineage>
</organism>
<dbReference type="PANTHER" id="PTHR11365">
    <property type="entry name" value="5-OXOPROLINASE RELATED"/>
    <property type="match status" value="1"/>
</dbReference>
<evidence type="ECO:0000259" key="2">
    <source>
        <dbReference type="Pfam" id="PF05378"/>
    </source>
</evidence>
<dbReference type="InterPro" id="IPR043129">
    <property type="entry name" value="ATPase_NBD"/>
</dbReference>
<dbReference type="InterPro" id="IPR049517">
    <property type="entry name" value="ACX-like_C"/>
</dbReference>
<name>A0A1H9HBG4_9BACI</name>
<dbReference type="EMBL" id="FOES01000018">
    <property type="protein sequence ID" value="SEQ59597.1"/>
    <property type="molecule type" value="Genomic_DNA"/>
</dbReference>
<dbReference type="Pfam" id="PF01968">
    <property type="entry name" value="Hydantoinase_A"/>
    <property type="match status" value="1"/>
</dbReference>
<evidence type="ECO:0000259" key="1">
    <source>
        <dbReference type="Pfam" id="PF01968"/>
    </source>
</evidence>
<evidence type="ECO:0000259" key="3">
    <source>
        <dbReference type="Pfam" id="PF19278"/>
    </source>
</evidence>
<dbReference type="PANTHER" id="PTHR11365:SF2">
    <property type="entry name" value="5-OXOPROLINASE"/>
    <property type="match status" value="1"/>
</dbReference>
<feature type="domain" description="Acetophenone carboxylase-like C-terminal" evidence="3">
    <location>
        <begin position="501"/>
        <end position="671"/>
    </location>
</feature>
<dbReference type="SUPFAM" id="SSF53067">
    <property type="entry name" value="Actin-like ATPase domain"/>
    <property type="match status" value="1"/>
</dbReference>
<sequence>MRVATDIGGTFTDLVYVDENGGIEVAKSHTTPPNFEQGVIDVLEKSGIDQTAISTFIHGTTVIINALTERKGAKTGLITTKGFRDILEIARGNRPDLFNIRYKKPSPFIDRFLRKEVNERLNYKGEVLTPLNKEQVKEIIEYFKKEKVEAIAVAYLHSYVNPEHEKETIKLIKELWPEVAVTASYEVTKEWREYERTNTAALNAYVQPAAATYVNKLYNKLAEQNTTSKNFIMQSNGGTTTFGNAKETPINMVESGPVAGIYGSAVLGKMIGEENIIAFDIGGTTAKCSLIEKGEVKVSTDYYIERTDRNAGYPIKTPVVDIVEIGNGGGSIAWIDDAGSLKVGPQSAGAMPGPVAYGQGGTEPTTTDANLLTGRLSAKNFDYDVNLNRVKDAIETKIAKQFDMSTEEAALGIIRIANSNMLNALKLISIRKGHNPQEFTLVAFGGGGSMHAPALAREMGVKKVVIPLASPVFSAWGMLMSDLRHDYINTFIRRVEDLDLNEINNYWNEIENGAIHQFENEGVDKEDVAFNRFADMRYVGQEHTVKVPVPNGAWTAVEINEIVEKFHDLHEQNYTFKLEDTQIEIVNLHVTAFGKVPKPVVNKIHREGTLEDAKIETRSVYFENPNGWVTTDVYQRELLPTGQLVDGPAIIEEKAAVTVIYKGQSLHVDEYGNLIIETGAK</sequence>
<dbReference type="OrthoDB" id="9768323at2"/>
<dbReference type="Pfam" id="PF05378">
    <property type="entry name" value="Hydant_A_N"/>
    <property type="match status" value="1"/>
</dbReference>
<dbReference type="STRING" id="571933.SAMN05216362_11859"/>
<dbReference type="AlphaFoldDB" id="A0A1H9HBG4"/>
<gene>
    <name evidence="4" type="ORF">SAMN05216362_11859</name>
</gene>
<dbReference type="GO" id="GO:0005829">
    <property type="term" value="C:cytosol"/>
    <property type="evidence" value="ECO:0007669"/>
    <property type="project" value="TreeGrafter"/>
</dbReference>
<feature type="domain" description="Hydantoinase/oxoprolinase N-terminal" evidence="2">
    <location>
        <begin position="2"/>
        <end position="174"/>
    </location>
</feature>
<evidence type="ECO:0000313" key="5">
    <source>
        <dbReference type="Proteomes" id="UP000199427"/>
    </source>
</evidence>
<evidence type="ECO:0000313" key="4">
    <source>
        <dbReference type="EMBL" id="SEQ59597.1"/>
    </source>
</evidence>
<dbReference type="InterPro" id="IPR008040">
    <property type="entry name" value="Hydant_A_N"/>
</dbReference>
<dbReference type="RefSeq" id="WP_091773768.1">
    <property type="nucleotide sequence ID" value="NZ_FOES01000018.1"/>
</dbReference>
<dbReference type="GO" id="GO:0017168">
    <property type="term" value="F:5-oxoprolinase (ATP-hydrolyzing) activity"/>
    <property type="evidence" value="ECO:0007669"/>
    <property type="project" value="TreeGrafter"/>
</dbReference>
<dbReference type="GO" id="GO:0006749">
    <property type="term" value="P:glutathione metabolic process"/>
    <property type="evidence" value="ECO:0007669"/>
    <property type="project" value="TreeGrafter"/>
</dbReference>
<dbReference type="Proteomes" id="UP000199427">
    <property type="component" value="Unassembled WGS sequence"/>
</dbReference>
<dbReference type="Pfam" id="PF19278">
    <property type="entry name" value="Hydant_A_C"/>
    <property type="match status" value="1"/>
</dbReference>
<dbReference type="InterPro" id="IPR002821">
    <property type="entry name" value="Hydantoinase_A"/>
</dbReference>
<protein>
    <submittedName>
        <fullName evidence="4">N-methylhydantoinase A</fullName>
    </submittedName>
</protein>
<dbReference type="InterPro" id="IPR045079">
    <property type="entry name" value="Oxoprolinase-like"/>
</dbReference>
<accession>A0A1H9HBG4</accession>
<reference evidence="4 5" key="1">
    <citation type="submission" date="2016-10" db="EMBL/GenBank/DDBJ databases">
        <authorList>
            <person name="de Groot N.N."/>
        </authorList>
    </citation>
    <scope>NUCLEOTIDE SEQUENCE [LARGE SCALE GENOMIC DNA]</scope>
    <source>
        <strain evidence="4 5">DSM 21633</strain>
    </source>
</reference>